<dbReference type="EMBL" id="BBMN01000020">
    <property type="protein sequence ID" value="GAL07897.1"/>
    <property type="molecule type" value="Genomic_DNA"/>
</dbReference>
<organism evidence="1 2">
    <name type="scientific">Photobacterium aphoticum</name>
    <dbReference type="NCBI Taxonomy" id="754436"/>
    <lineage>
        <taxon>Bacteria</taxon>
        <taxon>Pseudomonadati</taxon>
        <taxon>Pseudomonadota</taxon>
        <taxon>Gammaproteobacteria</taxon>
        <taxon>Vibrionales</taxon>
        <taxon>Vibrionaceae</taxon>
        <taxon>Photobacterium</taxon>
    </lineage>
</organism>
<sequence length="148" mass="15476">MSKPVNAKINVTGASGNALERFCEMYHGRVGGKSELVNELLSAGVVLKEAGLLDMILNLDQDPAFRSAPNTVKTRRVVGELSELFSMMAPVQAVPAQTAAVVTPAPEAMQPMPEVKAPVSVEAVEQAAAAVAKQPPAQPNPAIPDFSS</sequence>
<dbReference type="Proteomes" id="UP000029227">
    <property type="component" value="Unassembled WGS sequence"/>
</dbReference>
<gene>
    <name evidence="1" type="ORF">JCM19237_277</name>
</gene>
<accession>A0A090RK77</accession>
<comment type="caution">
    <text evidence="1">The sequence shown here is derived from an EMBL/GenBank/DDBJ whole genome shotgun (WGS) entry which is preliminary data.</text>
</comment>
<evidence type="ECO:0000313" key="1">
    <source>
        <dbReference type="EMBL" id="GAL07897.1"/>
    </source>
</evidence>
<reference evidence="1 2" key="1">
    <citation type="journal article" date="2014" name="Genome Announc.">
        <title>Draft Genome Sequences of Two Vibrionaceae Species, Vibrio ponticus C121 and Photobacterium aphoticum C119, Isolated as Coral Reef Microbiota.</title>
        <authorList>
            <person name="Al-saari N."/>
            <person name="Meirelles P.M."/>
            <person name="Mino S."/>
            <person name="Suda W."/>
            <person name="Oshima K."/>
            <person name="Hattori M."/>
            <person name="Ohkuma M."/>
            <person name="Thompson F.L."/>
            <person name="Gomez-Gil B."/>
            <person name="Sawabe T."/>
            <person name="Sawabe T."/>
        </authorList>
    </citation>
    <scope>NUCLEOTIDE SEQUENCE [LARGE SCALE GENOMIC DNA]</scope>
    <source>
        <strain evidence="1 2">JCM 19237</strain>
    </source>
</reference>
<dbReference type="AlphaFoldDB" id="A0A090RK77"/>
<dbReference type="STRING" id="754436.JCM19237_277"/>
<protein>
    <submittedName>
        <fullName evidence="1">Uncharacterized protein</fullName>
    </submittedName>
</protein>
<proteinExistence type="predicted"/>
<name>A0A090RK77_9GAMM</name>
<evidence type="ECO:0000313" key="2">
    <source>
        <dbReference type="Proteomes" id="UP000029227"/>
    </source>
</evidence>